<name>A0A5C4MH33_9ACTN</name>
<evidence type="ECO:0000259" key="1">
    <source>
        <dbReference type="SMART" id="SM00421"/>
    </source>
</evidence>
<dbReference type="GO" id="GO:0006355">
    <property type="term" value="P:regulation of DNA-templated transcription"/>
    <property type="evidence" value="ECO:0007669"/>
    <property type="project" value="InterPro"/>
</dbReference>
<dbReference type="Gene3D" id="1.10.10.10">
    <property type="entry name" value="Winged helix-like DNA-binding domain superfamily/Winged helix DNA-binding domain"/>
    <property type="match status" value="1"/>
</dbReference>
<dbReference type="Pfam" id="PF00196">
    <property type="entry name" value="GerE"/>
    <property type="match status" value="1"/>
</dbReference>
<sequence length="76" mass="8542">MTRGGHRRRTEPPAPLERDDLALLALVAQGLTVEAVGRRMLLSERTVRRRLRTVCSALEVATPIEAVVWAVRRDLI</sequence>
<dbReference type="InterPro" id="IPR036388">
    <property type="entry name" value="WH-like_DNA-bd_sf"/>
</dbReference>
<dbReference type="EMBL" id="VDFR01000080">
    <property type="protein sequence ID" value="TNC43636.1"/>
    <property type="molecule type" value="Genomic_DNA"/>
</dbReference>
<dbReference type="SUPFAM" id="SSF46894">
    <property type="entry name" value="C-terminal effector domain of the bipartite response regulators"/>
    <property type="match status" value="1"/>
</dbReference>
<dbReference type="InterPro" id="IPR000792">
    <property type="entry name" value="Tscrpt_reg_LuxR_C"/>
</dbReference>
<dbReference type="OrthoDB" id="3698411at2"/>
<dbReference type="SMART" id="SM00421">
    <property type="entry name" value="HTH_LUXR"/>
    <property type="match status" value="1"/>
</dbReference>
<feature type="domain" description="HTH luxR-type" evidence="1">
    <location>
        <begin position="13"/>
        <end position="70"/>
    </location>
</feature>
<dbReference type="EMBL" id="VDFR01000034">
    <property type="protein sequence ID" value="TNC48679.1"/>
    <property type="molecule type" value="Genomic_DNA"/>
</dbReference>
<comment type="caution">
    <text evidence="2">The sequence shown here is derived from an EMBL/GenBank/DDBJ whole genome shotgun (WGS) entry which is preliminary data.</text>
</comment>
<gene>
    <name evidence="3" type="ORF">FHE65_07075</name>
    <name evidence="2" type="ORF">FHE65_18020</name>
</gene>
<evidence type="ECO:0000313" key="3">
    <source>
        <dbReference type="EMBL" id="TNC48679.1"/>
    </source>
</evidence>
<organism evidence="2 4">
    <name type="scientific">Mumia zhuanghuii</name>
    <dbReference type="NCBI Taxonomy" id="2585211"/>
    <lineage>
        <taxon>Bacteria</taxon>
        <taxon>Bacillati</taxon>
        <taxon>Actinomycetota</taxon>
        <taxon>Actinomycetes</taxon>
        <taxon>Propionibacteriales</taxon>
        <taxon>Nocardioidaceae</taxon>
        <taxon>Mumia</taxon>
    </lineage>
</organism>
<proteinExistence type="predicted"/>
<dbReference type="AlphaFoldDB" id="A0A5C4MH33"/>
<dbReference type="Proteomes" id="UP000306740">
    <property type="component" value="Unassembled WGS sequence"/>
</dbReference>
<reference evidence="2 4" key="1">
    <citation type="submission" date="2019-05" db="EMBL/GenBank/DDBJ databases">
        <title>Mumia sp. nov., isolated from the intestinal contents of plateau pika (Ochotona curzoniae) in the Qinghai-Tibet plateau of China.</title>
        <authorList>
            <person name="Tian Z."/>
        </authorList>
    </citation>
    <scope>NUCLEOTIDE SEQUENCE [LARGE SCALE GENOMIC DNA]</scope>
    <source>
        <strain evidence="4">527</strain>
        <strain evidence="2">Z527</strain>
    </source>
</reference>
<dbReference type="InterPro" id="IPR016032">
    <property type="entry name" value="Sig_transdc_resp-reg_C-effctor"/>
</dbReference>
<accession>A0A5C4MH33</accession>
<evidence type="ECO:0000313" key="2">
    <source>
        <dbReference type="EMBL" id="TNC43636.1"/>
    </source>
</evidence>
<dbReference type="GO" id="GO:0003677">
    <property type="term" value="F:DNA binding"/>
    <property type="evidence" value="ECO:0007669"/>
    <property type="project" value="InterPro"/>
</dbReference>
<protein>
    <recommendedName>
        <fullName evidence="1">HTH luxR-type domain-containing protein</fullName>
    </recommendedName>
</protein>
<evidence type="ECO:0000313" key="4">
    <source>
        <dbReference type="Proteomes" id="UP000306740"/>
    </source>
</evidence>